<accession>A0AAV4PLH6</accession>
<reference evidence="2 3" key="1">
    <citation type="submission" date="2021-06" db="EMBL/GenBank/DDBJ databases">
        <title>Caerostris darwini draft genome.</title>
        <authorList>
            <person name="Kono N."/>
            <person name="Arakawa K."/>
        </authorList>
    </citation>
    <scope>NUCLEOTIDE SEQUENCE [LARGE SCALE GENOMIC DNA]</scope>
</reference>
<dbReference type="EMBL" id="BPLQ01003002">
    <property type="protein sequence ID" value="GIX97011.1"/>
    <property type="molecule type" value="Genomic_DNA"/>
</dbReference>
<proteinExistence type="predicted"/>
<dbReference type="AlphaFoldDB" id="A0AAV4PLH6"/>
<dbReference type="Proteomes" id="UP001054837">
    <property type="component" value="Unassembled WGS sequence"/>
</dbReference>
<evidence type="ECO:0000256" key="1">
    <source>
        <dbReference type="SAM" id="MobiDB-lite"/>
    </source>
</evidence>
<keyword evidence="3" id="KW-1185">Reference proteome</keyword>
<gene>
    <name evidence="2" type="ORF">CDAR_94881</name>
</gene>
<sequence>MTKPLRGNKKKPPELKGDLEPPCHRVVLYEPRRNSPPDTSASRGSLGRDELSVQHRDFQADDNKHNRAGSLLSGREKTVLERHPPGSHDSNKRMSRSVILKLADHCDRTTGSVPWDNSVPYWLRISSSGRIAMQSFLAPLRHPNAKIYRRRLLSIGKQQTF</sequence>
<feature type="compositionally biased region" description="Basic and acidic residues" evidence="1">
    <location>
        <begin position="46"/>
        <end position="65"/>
    </location>
</feature>
<protein>
    <submittedName>
        <fullName evidence="2">Uncharacterized protein</fullName>
    </submittedName>
</protein>
<organism evidence="2 3">
    <name type="scientific">Caerostris darwini</name>
    <dbReference type="NCBI Taxonomy" id="1538125"/>
    <lineage>
        <taxon>Eukaryota</taxon>
        <taxon>Metazoa</taxon>
        <taxon>Ecdysozoa</taxon>
        <taxon>Arthropoda</taxon>
        <taxon>Chelicerata</taxon>
        <taxon>Arachnida</taxon>
        <taxon>Araneae</taxon>
        <taxon>Araneomorphae</taxon>
        <taxon>Entelegynae</taxon>
        <taxon>Araneoidea</taxon>
        <taxon>Araneidae</taxon>
        <taxon>Caerostris</taxon>
    </lineage>
</organism>
<name>A0AAV4PLH6_9ARAC</name>
<feature type="compositionally biased region" description="Basic and acidic residues" evidence="1">
    <location>
        <begin position="74"/>
        <end position="92"/>
    </location>
</feature>
<evidence type="ECO:0000313" key="3">
    <source>
        <dbReference type="Proteomes" id="UP001054837"/>
    </source>
</evidence>
<feature type="compositionally biased region" description="Basic and acidic residues" evidence="1">
    <location>
        <begin position="11"/>
        <end position="23"/>
    </location>
</feature>
<feature type="region of interest" description="Disordered" evidence="1">
    <location>
        <begin position="1"/>
        <end position="93"/>
    </location>
</feature>
<comment type="caution">
    <text evidence="2">The sequence shown here is derived from an EMBL/GenBank/DDBJ whole genome shotgun (WGS) entry which is preliminary data.</text>
</comment>
<evidence type="ECO:0000313" key="2">
    <source>
        <dbReference type="EMBL" id="GIX97011.1"/>
    </source>
</evidence>
<feature type="compositionally biased region" description="Basic residues" evidence="1">
    <location>
        <begin position="1"/>
        <end position="10"/>
    </location>
</feature>